<sequence length="138" mass="16390">KLKRYPNNLPIIKSYYRFLNLITPSRFIPNALKTYGDYDVDQYMKNAILLKFKHLPKPKDTTQFLMSEDLMHSIGEKFDDHQISGDSSLSQFKWKPIEREVNKDIIREFIYILPPPNIYRGRKIDVVQLMDILNNLVN</sequence>
<organism evidence="1 2">
    <name type="scientific">Entamoeba histolytica KU27</name>
    <dbReference type="NCBI Taxonomy" id="885311"/>
    <lineage>
        <taxon>Eukaryota</taxon>
        <taxon>Amoebozoa</taxon>
        <taxon>Evosea</taxon>
        <taxon>Archamoebae</taxon>
        <taxon>Mastigamoebida</taxon>
        <taxon>Entamoebidae</taxon>
        <taxon>Entamoeba</taxon>
    </lineage>
</organism>
<feature type="non-terminal residue" evidence="1">
    <location>
        <position position="1"/>
    </location>
</feature>
<dbReference type="Proteomes" id="UP000011755">
    <property type="component" value="Unassembled WGS sequence"/>
</dbReference>
<name>M2Q2U4_ENTHI</name>
<proteinExistence type="predicted"/>
<reference evidence="1 2" key="1">
    <citation type="submission" date="2013-02" db="EMBL/GenBank/DDBJ databases">
        <authorList>
            <person name="Hannick L."/>
            <person name="Zafar N."/>
            <person name="Lorenzi H."/>
            <person name="Ali I.A."/>
            <person name="Petri W.P."/>
            <person name="Caler E."/>
        </authorList>
    </citation>
    <scope>NUCLEOTIDE SEQUENCE [LARGE SCALE GENOMIC DNA]</scope>
    <source>
        <strain evidence="1 2">KU27</strain>
    </source>
</reference>
<dbReference type="EMBL" id="KB445232">
    <property type="protein sequence ID" value="EMD43684.1"/>
    <property type="molecule type" value="Genomic_DNA"/>
</dbReference>
<evidence type="ECO:0000313" key="1">
    <source>
        <dbReference type="EMBL" id="EMD43684.1"/>
    </source>
</evidence>
<accession>M2Q2U4</accession>
<evidence type="ECO:0000313" key="2">
    <source>
        <dbReference type="Proteomes" id="UP000011755"/>
    </source>
</evidence>
<dbReference type="VEuPathDB" id="AmoebaDB:EHI5A_017050"/>
<protein>
    <submittedName>
        <fullName evidence="1">Cleavage stimulation factor, putative</fullName>
    </submittedName>
</protein>
<gene>
    <name evidence="1" type="ORF">EHI5A_017050</name>
</gene>
<dbReference type="AlphaFoldDB" id="M2Q2U4"/>
<dbReference type="OrthoDB" id="29212at2759"/>